<dbReference type="PATRIC" id="fig|1291734.4.peg.1709"/>
<accession>A0A0R1K3E5</accession>
<organism evidence="1 2">
    <name type="scientific">Lacticaseibacillus nasuensis JCM 17158</name>
    <dbReference type="NCBI Taxonomy" id="1291734"/>
    <lineage>
        <taxon>Bacteria</taxon>
        <taxon>Bacillati</taxon>
        <taxon>Bacillota</taxon>
        <taxon>Bacilli</taxon>
        <taxon>Lactobacillales</taxon>
        <taxon>Lactobacillaceae</taxon>
        <taxon>Lacticaseibacillus</taxon>
    </lineage>
</organism>
<evidence type="ECO:0000313" key="1">
    <source>
        <dbReference type="EMBL" id="KRK73831.1"/>
    </source>
</evidence>
<protein>
    <submittedName>
        <fullName evidence="1">Uncharacterized protein</fullName>
    </submittedName>
</protein>
<dbReference type="OrthoDB" id="2313946at2"/>
<evidence type="ECO:0000313" key="2">
    <source>
        <dbReference type="Proteomes" id="UP000051804"/>
    </source>
</evidence>
<name>A0A0R1K3E5_9LACO</name>
<proteinExistence type="predicted"/>
<keyword evidence="2" id="KW-1185">Reference proteome</keyword>
<dbReference type="Proteomes" id="UP000051804">
    <property type="component" value="Unassembled WGS sequence"/>
</dbReference>
<comment type="caution">
    <text evidence="1">The sequence shown here is derived from an EMBL/GenBank/DDBJ whole genome shotgun (WGS) entry which is preliminary data.</text>
</comment>
<dbReference type="RefSeq" id="WP_054721394.1">
    <property type="nucleotide sequence ID" value="NZ_AZDJ01000003.1"/>
</dbReference>
<gene>
    <name evidence="1" type="ORF">FD02_GL001661</name>
</gene>
<reference evidence="1 2" key="1">
    <citation type="journal article" date="2015" name="Genome Announc.">
        <title>Expanding the biotechnology potential of lactobacilli through comparative genomics of 213 strains and associated genera.</title>
        <authorList>
            <person name="Sun Z."/>
            <person name="Harris H.M."/>
            <person name="McCann A."/>
            <person name="Guo C."/>
            <person name="Argimon S."/>
            <person name="Zhang W."/>
            <person name="Yang X."/>
            <person name="Jeffery I.B."/>
            <person name="Cooney J.C."/>
            <person name="Kagawa T.F."/>
            <person name="Liu W."/>
            <person name="Song Y."/>
            <person name="Salvetti E."/>
            <person name="Wrobel A."/>
            <person name="Rasinkangas P."/>
            <person name="Parkhill J."/>
            <person name="Rea M.C."/>
            <person name="O'Sullivan O."/>
            <person name="Ritari J."/>
            <person name="Douillard F.P."/>
            <person name="Paul Ross R."/>
            <person name="Yang R."/>
            <person name="Briner A.E."/>
            <person name="Felis G.E."/>
            <person name="de Vos W.M."/>
            <person name="Barrangou R."/>
            <person name="Klaenhammer T.R."/>
            <person name="Caufield P.W."/>
            <person name="Cui Y."/>
            <person name="Zhang H."/>
            <person name="O'Toole P.W."/>
        </authorList>
    </citation>
    <scope>NUCLEOTIDE SEQUENCE [LARGE SCALE GENOMIC DNA]</scope>
    <source>
        <strain evidence="1 2">JCM 17158</strain>
    </source>
</reference>
<dbReference type="AlphaFoldDB" id="A0A0R1K3E5"/>
<dbReference type="EMBL" id="AZDJ01000003">
    <property type="protein sequence ID" value="KRK73831.1"/>
    <property type="molecule type" value="Genomic_DNA"/>
</dbReference>
<dbReference type="STRING" id="1291734.FD02_GL001661"/>
<sequence>MDSILMSLMTALNEQLLINVYQRDTDDFYTGYVQVLGRDHVVLSTFNDYGIADGAVLLSFNIIATVEFAGADLADMEFRMNVAKREHFLSVAGLDAALQFDPRANLLGQLATQVQASGQMIMVILADDEAYLEGQVTAVAADRFTLNVFNKFNYTDVRALQVDFSDVLVVEFGGLDLHQETELVRHRDQLHHVKTVLHQNDGQLGTVLAAAQAANRLIAVVPRESEDQFFVGTVRAVNDTVVILALRDMAAQFGGYVAIRIRAIQSITTASDYLQTVSAYAAWDEAHDLVLQPVLNAERAFDANDDLFKVLVNEAAAFQRVIRVRTATDETHMVGYPVQVAPNSFMLHLIDPDDGSVAEISFDAVLEVAFGHLFAYLAEAELHEE</sequence>